<dbReference type="PANTHER" id="PTHR32196:SF29">
    <property type="entry name" value="AUTOINDUCER 2 IMPORT SYSTEM PERMEASE PROTEIN LSRC"/>
    <property type="match status" value="1"/>
</dbReference>
<dbReference type="KEGG" id="pfla:Pflav_082440"/>
<dbReference type="Pfam" id="PF02653">
    <property type="entry name" value="BPD_transp_2"/>
    <property type="match status" value="2"/>
</dbReference>
<feature type="transmembrane region" description="Helical" evidence="11">
    <location>
        <begin position="60"/>
        <end position="79"/>
    </location>
</feature>
<feature type="transmembrane region" description="Helical" evidence="11">
    <location>
        <begin position="352"/>
        <end position="372"/>
    </location>
</feature>
<protein>
    <recommendedName>
        <fullName evidence="10">Autoinducer 2 import system permease protein LsrC</fullName>
    </recommendedName>
</protein>
<dbReference type="RefSeq" id="WP_173041569.1">
    <property type="nucleotide sequence ID" value="NZ_AP022870.1"/>
</dbReference>
<feature type="transmembrane region" description="Helical" evidence="11">
    <location>
        <begin position="609"/>
        <end position="628"/>
    </location>
</feature>
<dbReference type="CDD" id="cd06579">
    <property type="entry name" value="TM_PBP1_transp_AraH_like"/>
    <property type="match status" value="2"/>
</dbReference>
<dbReference type="Proteomes" id="UP000502508">
    <property type="component" value="Chromosome"/>
</dbReference>
<feature type="transmembrane region" description="Helical" evidence="11">
    <location>
        <begin position="461"/>
        <end position="480"/>
    </location>
</feature>
<dbReference type="GO" id="GO:0005886">
    <property type="term" value="C:plasma membrane"/>
    <property type="evidence" value="ECO:0007669"/>
    <property type="project" value="UniProtKB-SubCell"/>
</dbReference>
<keyword evidence="8 11" id="KW-0472">Membrane</keyword>
<evidence type="ECO:0000256" key="10">
    <source>
        <dbReference type="ARBA" id="ARBA00039382"/>
    </source>
</evidence>
<proteinExistence type="predicted"/>
<comment type="subunit">
    <text evidence="2">The complex is composed of two ATP-binding proteins (LsrA), two transmembrane proteins (LsrC and LsrD) and a solute-binding protein (LsrB).</text>
</comment>
<evidence type="ECO:0000313" key="12">
    <source>
        <dbReference type="EMBL" id="BCB81834.1"/>
    </source>
</evidence>
<evidence type="ECO:0000256" key="7">
    <source>
        <dbReference type="ARBA" id="ARBA00022989"/>
    </source>
</evidence>
<evidence type="ECO:0000256" key="5">
    <source>
        <dbReference type="ARBA" id="ARBA00022519"/>
    </source>
</evidence>
<evidence type="ECO:0000256" key="6">
    <source>
        <dbReference type="ARBA" id="ARBA00022692"/>
    </source>
</evidence>
<dbReference type="EMBL" id="AP022870">
    <property type="protein sequence ID" value="BCB81834.1"/>
    <property type="molecule type" value="Genomic_DNA"/>
</dbReference>
<feature type="transmembrane region" description="Helical" evidence="11">
    <location>
        <begin position="231"/>
        <end position="251"/>
    </location>
</feature>
<comment type="function">
    <text evidence="9">Part of the ABC transporter complex LsrABCD involved in autoinducer 2 (AI-2) import. Probably responsible for the translocation of the substrate across the membrane.</text>
</comment>
<organism evidence="12 13">
    <name type="scientific">Phytohabitans flavus</name>
    <dbReference type="NCBI Taxonomy" id="1076124"/>
    <lineage>
        <taxon>Bacteria</taxon>
        <taxon>Bacillati</taxon>
        <taxon>Actinomycetota</taxon>
        <taxon>Actinomycetes</taxon>
        <taxon>Micromonosporales</taxon>
        <taxon>Micromonosporaceae</taxon>
    </lineage>
</organism>
<name>A0A6F8Y6T0_9ACTN</name>
<keyword evidence="13" id="KW-1185">Reference proteome</keyword>
<feature type="transmembrane region" description="Helical" evidence="11">
    <location>
        <begin position="507"/>
        <end position="533"/>
    </location>
</feature>
<dbReference type="GO" id="GO:0022857">
    <property type="term" value="F:transmembrane transporter activity"/>
    <property type="evidence" value="ECO:0007669"/>
    <property type="project" value="InterPro"/>
</dbReference>
<feature type="transmembrane region" description="Helical" evidence="11">
    <location>
        <begin position="409"/>
        <end position="428"/>
    </location>
</feature>
<feature type="transmembrane region" description="Helical" evidence="11">
    <location>
        <begin position="180"/>
        <end position="201"/>
    </location>
</feature>
<keyword evidence="3" id="KW-0813">Transport</keyword>
<accession>A0A6F8Y6T0</accession>
<keyword evidence="5" id="KW-0997">Cell inner membrane</keyword>
<evidence type="ECO:0000256" key="3">
    <source>
        <dbReference type="ARBA" id="ARBA00022448"/>
    </source>
</evidence>
<evidence type="ECO:0000256" key="4">
    <source>
        <dbReference type="ARBA" id="ARBA00022475"/>
    </source>
</evidence>
<dbReference type="PANTHER" id="PTHR32196">
    <property type="entry name" value="ABC TRANSPORTER PERMEASE PROTEIN YPHD-RELATED-RELATED"/>
    <property type="match status" value="1"/>
</dbReference>
<evidence type="ECO:0000256" key="2">
    <source>
        <dbReference type="ARBA" id="ARBA00011262"/>
    </source>
</evidence>
<feature type="transmembrane region" description="Helical" evidence="11">
    <location>
        <begin position="110"/>
        <end position="135"/>
    </location>
</feature>
<dbReference type="InterPro" id="IPR001851">
    <property type="entry name" value="ABC_transp_permease"/>
</dbReference>
<evidence type="ECO:0000256" key="1">
    <source>
        <dbReference type="ARBA" id="ARBA00004651"/>
    </source>
</evidence>
<evidence type="ECO:0000256" key="8">
    <source>
        <dbReference type="ARBA" id="ARBA00023136"/>
    </source>
</evidence>
<dbReference type="AlphaFoldDB" id="A0A6F8Y6T0"/>
<gene>
    <name evidence="12" type="ORF">Pflav_082440</name>
</gene>
<feature type="transmembrane region" description="Helical" evidence="11">
    <location>
        <begin position="434"/>
        <end position="454"/>
    </location>
</feature>
<feature type="transmembrane region" description="Helical" evidence="11">
    <location>
        <begin position="584"/>
        <end position="602"/>
    </location>
</feature>
<feature type="transmembrane region" description="Helical" evidence="11">
    <location>
        <begin position="378"/>
        <end position="402"/>
    </location>
</feature>
<feature type="transmembrane region" description="Helical" evidence="11">
    <location>
        <begin position="263"/>
        <end position="280"/>
    </location>
</feature>
<reference evidence="12 13" key="1">
    <citation type="submission" date="2020-03" db="EMBL/GenBank/DDBJ databases">
        <title>Whole genome shotgun sequence of Phytohabitans flavus NBRC 107702.</title>
        <authorList>
            <person name="Komaki H."/>
            <person name="Tamura T."/>
        </authorList>
    </citation>
    <scope>NUCLEOTIDE SEQUENCE [LARGE SCALE GENOMIC DNA]</scope>
    <source>
        <strain evidence="12 13">NBRC 107702</strain>
    </source>
</reference>
<keyword evidence="7 11" id="KW-1133">Transmembrane helix</keyword>
<evidence type="ECO:0000256" key="11">
    <source>
        <dbReference type="SAM" id="Phobius"/>
    </source>
</evidence>
<sequence>MTTTTRAAAPPPTRARGDVRGARRLFVVRELGIGLALVLLVAVTTIYNPRFLNAQSRKDLMLGATILIVLAVGQAIVVITRNVDLSVGSVLGLSAFATGKLLLAMPDAPIVLAVLAGVGLGMLCGAINGALIAIARVPALVVTLGTLYVFRGIDYSWAAGQQINAADMPSGFKRMGTQTLIGIPVLALFAVAVLLIAGFYLRSYRSGREMYAIGSDPAAARLSGIPVGWRVFTAMTLSGALAGLAGVLHAARFGTIDAAAGNGIELNVVAAVVVGGVAIFGGSGSVYGAALGALLLSTIGSALPVLRIDPFWQQAVVGALILAAIGLDRALTARIAHRLREGGPAVLKRLGSWDVLVIVVLALVVVVSSAAVEGFASSRFWGFLLLDVIPIALIALPMTFVIITGEIDLSVASVLGLSSAVMGQLWVSGVPLPLILPIILLLGVVLGAVNGLFVTGFGLPSLAVTIGTLALYRGLAYVVLGDRAVADFPFAWTGQAIEALPGTTIPWAAATVAGLAVIFGIVLHATPIGRALFAMGNNDQAATFSGISVAKTKFWLFVLTATVAALAGFFWTMRYASARADNGAGLELSVVAAVLLGGVSIFGGRGSLLGVMAGVLLLITLRNALQLADVPADTLTVVTGALLIISVVGPNAATMLRARLRRRRPAVPTGPAVSP</sequence>
<reference evidence="12 13" key="2">
    <citation type="submission" date="2020-03" db="EMBL/GenBank/DDBJ databases">
        <authorList>
            <person name="Ichikawa N."/>
            <person name="Kimura A."/>
            <person name="Kitahashi Y."/>
            <person name="Uohara A."/>
        </authorList>
    </citation>
    <scope>NUCLEOTIDE SEQUENCE [LARGE SCALE GENOMIC DNA]</scope>
    <source>
        <strain evidence="12 13">NBRC 107702</strain>
    </source>
</reference>
<feature type="transmembrane region" description="Helical" evidence="11">
    <location>
        <begin position="287"/>
        <end position="305"/>
    </location>
</feature>
<evidence type="ECO:0000256" key="9">
    <source>
        <dbReference type="ARBA" id="ARBA00025439"/>
    </source>
</evidence>
<comment type="subcellular location">
    <subcellularLocation>
        <location evidence="1">Cell membrane</location>
        <topology evidence="1">Multi-pass membrane protein</topology>
    </subcellularLocation>
</comment>
<feature type="transmembrane region" description="Helical" evidence="11">
    <location>
        <begin position="554"/>
        <end position="572"/>
    </location>
</feature>
<keyword evidence="4" id="KW-1003">Cell membrane</keyword>
<evidence type="ECO:0000313" key="13">
    <source>
        <dbReference type="Proteomes" id="UP000502508"/>
    </source>
</evidence>
<feature type="transmembrane region" description="Helical" evidence="11">
    <location>
        <begin position="85"/>
        <end position="103"/>
    </location>
</feature>
<feature type="transmembrane region" description="Helical" evidence="11">
    <location>
        <begin position="311"/>
        <end position="331"/>
    </location>
</feature>
<keyword evidence="6 11" id="KW-0812">Transmembrane</keyword>
<feature type="transmembrane region" description="Helical" evidence="11">
    <location>
        <begin position="634"/>
        <end position="656"/>
    </location>
</feature>
<feature type="transmembrane region" description="Helical" evidence="11">
    <location>
        <begin position="31"/>
        <end position="48"/>
    </location>
</feature>